<evidence type="ECO:0000259" key="1">
    <source>
        <dbReference type="Pfam" id="PF03537"/>
    </source>
</evidence>
<feature type="domain" description="Glycoside-hydrolase family GH114 TIM-barrel" evidence="1">
    <location>
        <begin position="205"/>
        <end position="319"/>
    </location>
</feature>
<accession>A0A0F9KQC8</accession>
<dbReference type="Pfam" id="PF03537">
    <property type="entry name" value="Glyco_hydro_114"/>
    <property type="match status" value="1"/>
</dbReference>
<dbReference type="PANTHER" id="PTHR35882">
    <property type="entry name" value="PELA"/>
    <property type="match status" value="1"/>
</dbReference>
<dbReference type="InterPro" id="IPR016062">
    <property type="entry name" value="TM1410-rel"/>
</dbReference>
<name>A0A0F9KQC8_9ZZZZ</name>
<protein>
    <recommendedName>
        <fullName evidence="1">Glycoside-hydrolase family GH114 TIM-barrel domain-containing protein</fullName>
    </recommendedName>
</protein>
<dbReference type="Gene3D" id="3.20.20.70">
    <property type="entry name" value="Aldolase class I"/>
    <property type="match status" value="2"/>
</dbReference>
<organism evidence="2">
    <name type="scientific">marine sediment metagenome</name>
    <dbReference type="NCBI Taxonomy" id="412755"/>
    <lineage>
        <taxon>unclassified sequences</taxon>
        <taxon>metagenomes</taxon>
        <taxon>ecological metagenomes</taxon>
    </lineage>
</organism>
<dbReference type="PANTHER" id="PTHR35882:SF2">
    <property type="entry name" value="PELA"/>
    <property type="match status" value="1"/>
</dbReference>
<reference evidence="2" key="1">
    <citation type="journal article" date="2015" name="Nature">
        <title>Complex archaea that bridge the gap between prokaryotes and eukaryotes.</title>
        <authorList>
            <person name="Spang A."/>
            <person name="Saw J.H."/>
            <person name="Jorgensen S.L."/>
            <person name="Zaremba-Niedzwiedzka K."/>
            <person name="Martijn J."/>
            <person name="Lind A.E."/>
            <person name="van Eijk R."/>
            <person name="Schleper C."/>
            <person name="Guy L."/>
            <person name="Ettema T.J."/>
        </authorList>
    </citation>
    <scope>NUCLEOTIDE SEQUENCE</scope>
</reference>
<dbReference type="EMBL" id="LAZR01014411">
    <property type="protein sequence ID" value="KKM17615.1"/>
    <property type="molecule type" value="Genomic_DNA"/>
</dbReference>
<dbReference type="AlphaFoldDB" id="A0A0F9KQC8"/>
<comment type="caution">
    <text evidence="2">The sequence shown here is derived from an EMBL/GenBank/DDBJ whole genome shotgun (WGS) entry which is preliminary data.</text>
</comment>
<dbReference type="InterPro" id="IPR017853">
    <property type="entry name" value="GH"/>
</dbReference>
<dbReference type="InterPro" id="IPR013785">
    <property type="entry name" value="Aldolase_TIM"/>
</dbReference>
<dbReference type="SUPFAM" id="SSF51445">
    <property type="entry name" value="(Trans)glycosidases"/>
    <property type="match status" value="2"/>
</dbReference>
<dbReference type="InterPro" id="IPR004352">
    <property type="entry name" value="GH114_TIM-barrel"/>
</dbReference>
<sequence>MTILAITSVLMLGRSNCATGHEPAIERNYRQDMRDFVQGISIYAKRIKPDFIVIPQNAHELLTENGEETGTPAAAYLDAIDGLGREDLFYGYNDDDAATPALEREHMVSFMDIAEKSGVEVLVTDYCSTHSFIDRSYYHNTATGYVSFAADHRELDNIPDYPENPYNVHASDVTSLREAKNFLYLINPGSFPSRDAFLHALSQTDYDIIVIDLFYEDTALTVSEVALLKTKANGGSRLIIAYMSIGEAEEYRYYWQKEWGTEPPSWLAEENPEWPDNYKVQYWNKDWQNIIYGKDDSYLKKILDVGFDGVYLDIIDAFEYFENQYI</sequence>
<proteinExistence type="predicted"/>
<evidence type="ECO:0000313" key="2">
    <source>
        <dbReference type="EMBL" id="KKM17615.1"/>
    </source>
</evidence>
<dbReference type="PRINTS" id="PR01545">
    <property type="entry name" value="THEMAYE10DUF"/>
</dbReference>
<gene>
    <name evidence="2" type="ORF">LCGC14_1674000</name>
</gene>